<keyword evidence="2" id="KW-1185">Reference proteome</keyword>
<dbReference type="GeneID" id="13012550"/>
<accession>I3TD54</accession>
<dbReference type="Proteomes" id="UP000005270">
    <property type="component" value="Chromosome"/>
</dbReference>
<dbReference type="EMBL" id="CP003531">
    <property type="protein sequence ID" value="AFK50692.1"/>
    <property type="molecule type" value="Genomic_DNA"/>
</dbReference>
<proteinExistence type="predicted"/>
<protein>
    <submittedName>
        <fullName evidence="1">Uncharacterized protein</fullName>
    </submittedName>
</protein>
<sequence>MVFEVYSPKPGILLVRYFGKEFEARIYQCWKKNKDVDAELQDLGLAPDLPVALIPSKLIESDVQLIQGVAHYYMNKNLLTRIRHKGLLLATLVTGFKQLKDLLENLRVSYSQSERYFIVAATGGFPRPPNCSDYEIHETDFAKDITNIVKNVAVVLDLL</sequence>
<gene>
    <name evidence="1" type="ordered locus">TCELL_0267</name>
</gene>
<evidence type="ECO:0000313" key="2">
    <source>
        <dbReference type="Proteomes" id="UP000005270"/>
    </source>
</evidence>
<dbReference type="eggNOG" id="arCOG08879">
    <property type="taxonomic scope" value="Archaea"/>
</dbReference>
<dbReference type="STRING" id="1184251.TCELL_0267"/>
<dbReference type="RefSeq" id="WP_014736942.1">
    <property type="nucleotide sequence ID" value="NC_017954.1"/>
</dbReference>
<evidence type="ECO:0000313" key="1">
    <source>
        <dbReference type="EMBL" id="AFK50692.1"/>
    </source>
</evidence>
<dbReference type="KEGG" id="thg:TCELL_0267"/>
<reference evidence="1 2" key="1">
    <citation type="journal article" date="2012" name="J. Bacteriol.">
        <title>Complete genome sequence of the hyperthermophilic cellulolytic Crenarchaeon 'Thermogladius cellulolyticus' 1633.</title>
        <authorList>
            <person name="Mardanov A.V."/>
            <person name="Kochetkova T.V."/>
            <person name="Beletsky A.V."/>
            <person name="Bonch-Osmolovskaya E.A."/>
            <person name="Ravin N.V."/>
            <person name="Skryabin K.G."/>
        </authorList>
    </citation>
    <scope>NUCLEOTIDE SEQUENCE [LARGE SCALE GENOMIC DNA]</scope>
    <source>
        <strain evidence="2">DSM 22663 / VKM B-2946 / 1633</strain>
    </source>
</reference>
<dbReference type="AlphaFoldDB" id="I3TD54"/>
<name>I3TD54_THEC1</name>
<organism evidence="1 2">
    <name type="scientific">Thermogladius calderae (strain DSM 22663 / VKM B-2946 / 1633)</name>
    <dbReference type="NCBI Taxonomy" id="1184251"/>
    <lineage>
        <taxon>Archaea</taxon>
        <taxon>Thermoproteota</taxon>
        <taxon>Thermoprotei</taxon>
        <taxon>Desulfurococcales</taxon>
        <taxon>Desulfurococcaceae</taxon>
        <taxon>Thermogladius</taxon>
    </lineage>
</organism>
<dbReference type="InParanoid" id="I3TD54"/>
<dbReference type="HOGENOM" id="CLU_1656973_0_0_2"/>